<feature type="compositionally biased region" description="Low complexity" evidence="1">
    <location>
        <begin position="1146"/>
        <end position="1156"/>
    </location>
</feature>
<keyword evidence="3" id="KW-1185">Reference proteome</keyword>
<dbReference type="Proteomes" id="UP000298416">
    <property type="component" value="Unassembled WGS sequence"/>
</dbReference>
<dbReference type="PANTHER" id="PTHR31267">
    <property type="entry name" value="DENTIN SIALOPHOSPHOPROTEIN-LIKE PROTEIN"/>
    <property type="match status" value="1"/>
</dbReference>
<feature type="region of interest" description="Disordered" evidence="1">
    <location>
        <begin position="293"/>
        <end position="353"/>
    </location>
</feature>
<comment type="caution">
    <text evidence="2">The sequence shown here is derived from an EMBL/GenBank/DDBJ whole genome shotgun (WGS) entry which is preliminary data.</text>
</comment>
<accession>A0A8X8XKS4</accession>
<dbReference type="AlphaFoldDB" id="A0A8X8XKS4"/>
<reference evidence="2" key="1">
    <citation type="submission" date="2018-01" db="EMBL/GenBank/DDBJ databases">
        <authorList>
            <person name="Mao J.F."/>
        </authorList>
    </citation>
    <scope>NUCLEOTIDE SEQUENCE</scope>
    <source>
        <strain evidence="2">Huo1</strain>
        <tissue evidence="2">Leaf</tissue>
    </source>
</reference>
<evidence type="ECO:0000313" key="2">
    <source>
        <dbReference type="EMBL" id="KAG6415690.1"/>
    </source>
</evidence>
<feature type="region of interest" description="Disordered" evidence="1">
    <location>
        <begin position="723"/>
        <end position="747"/>
    </location>
</feature>
<protein>
    <submittedName>
        <fullName evidence="2">Uncharacterized protein</fullName>
    </submittedName>
</protein>
<evidence type="ECO:0000313" key="3">
    <source>
        <dbReference type="Proteomes" id="UP000298416"/>
    </source>
</evidence>
<dbReference type="PANTHER" id="PTHR31267:SF2">
    <property type="entry name" value="EXPRESSED PROTEIN"/>
    <property type="match status" value="1"/>
</dbReference>
<proteinExistence type="predicted"/>
<name>A0A8X8XKS4_SALSN</name>
<dbReference type="EMBL" id="PNBA02000008">
    <property type="protein sequence ID" value="KAG6415690.1"/>
    <property type="molecule type" value="Genomic_DNA"/>
</dbReference>
<feature type="compositionally biased region" description="Polar residues" evidence="1">
    <location>
        <begin position="308"/>
        <end position="353"/>
    </location>
</feature>
<reference evidence="2" key="2">
    <citation type="submission" date="2020-08" db="EMBL/GenBank/DDBJ databases">
        <title>Plant Genome Project.</title>
        <authorList>
            <person name="Zhang R.-G."/>
        </authorList>
    </citation>
    <scope>NUCLEOTIDE SEQUENCE</scope>
    <source>
        <strain evidence="2">Huo1</strain>
        <tissue evidence="2">Leaf</tissue>
    </source>
</reference>
<sequence>MNERMLQRQMFKQLQEMQRRQQLQELTNARNQNYVNQLSSVKQSSSGQFSPTVNGTPMQDPSGMFMTGNMMQHSGSNGLVLGRSPAGLSQPQLDLSLYGNHTPNPDKNLNQYAHLQGPSNLSTNSSPLGMVSMQPSGFRNSFMSQHFNFPADQINMTDVSVHHSNQEKDLFGQAPTEGLHSAGLSGSYSEQGTRMQGHASALECEGRHEDPGWGGLPAGTTSNFGMSVVDDSLDPLEQKILYNTDDDSWGSFRRSSKVSTGGFAGMMENMSDLDGSPSIQSGSWSALMQSALEETSGNDPGVQEELSGLSSQNPEPLNDNQLPKSNDSKRLQNNWVNRNSPNAVSPRSKPQQMAQNFNMNSSFANFQQSGYEYQKQKEEYYSEFSHATAQNSPRSTSMLPDYNTPQKLPSGRTPVIHTSLPLPNMWPGQHKENPNNDAREAILLSCPSDNQLHNDFSGQESKGAFWLQGSTSHHVPGGFQKKHDQVNQVNTHGYSVHPEIMTSGVNMEAASSVLNVHLERPGENMTAPRSSDPQTSQTHSVFPSLSMVGQANISHVKSYLSSSTTLSSHIVNDHVENQHQPSPVPSRMNAEVPLSGNVAVAQPSLTSDRLQHAGFQMGQHTQWQGMALQQDTSSPGSYIFSSSLFGSPDSASNTTRASSAATNGPHYLNYSQQIYNAKQYSGNLAGLDQRLEKGSSIHEGSTDINSSTSLSSNIQKQEHFRDHGLDAGSIGSGSLMTDDGKSFPPKPDSVNYQHPNANLEELFLSGQDSGNKGVAKTDLSGVSFLDTYSSGDSKGWKPAQGGQDGKSDKTLLISYQQNFQQSMLSQNDIPPYSVGSKRPSNAVHPSRISLPMVQSWFKQPETLKNGQRLPIYDSRAAIQATQLSSEMTHGTLQDNSLNMQVNLADASQGNGLLSPPSRNPVLHKQLNPASMLPSSASHQNLAVTLQKKRKLVAFNMVPWHKEINNDQLWPQDISTAEFSWAQAANRREEEVRSEVISEAEIVEELHPVIQAKRRLICCTQLMQQVFRPAPSIIICMDSSSNCDYLAYYAARLTLGDACSLTGQFPPDSMDESDSHDKPETSGKTGACKFSKVVEDIVCRTKKLEGDLMRLEKSLSIVDIKVEAQELEKFSTINRFAKFHIRAQPSSVGSETSSSASALHKTPPQRYVAGHPMPNIVPESVDCLCL</sequence>
<organism evidence="2">
    <name type="scientific">Salvia splendens</name>
    <name type="common">Scarlet sage</name>
    <dbReference type="NCBI Taxonomy" id="180675"/>
    <lineage>
        <taxon>Eukaryota</taxon>
        <taxon>Viridiplantae</taxon>
        <taxon>Streptophyta</taxon>
        <taxon>Embryophyta</taxon>
        <taxon>Tracheophyta</taxon>
        <taxon>Spermatophyta</taxon>
        <taxon>Magnoliopsida</taxon>
        <taxon>eudicotyledons</taxon>
        <taxon>Gunneridae</taxon>
        <taxon>Pentapetalae</taxon>
        <taxon>asterids</taxon>
        <taxon>lamiids</taxon>
        <taxon>Lamiales</taxon>
        <taxon>Lamiaceae</taxon>
        <taxon>Nepetoideae</taxon>
        <taxon>Mentheae</taxon>
        <taxon>Salviinae</taxon>
        <taxon>Salvia</taxon>
        <taxon>Salvia subgen. Calosphace</taxon>
        <taxon>core Calosphace</taxon>
    </lineage>
</organism>
<feature type="region of interest" description="Disordered" evidence="1">
    <location>
        <begin position="1146"/>
        <end position="1172"/>
    </location>
</feature>
<evidence type="ECO:0000256" key="1">
    <source>
        <dbReference type="SAM" id="MobiDB-lite"/>
    </source>
</evidence>
<gene>
    <name evidence="2" type="ORF">SASPL_123104</name>
</gene>